<reference evidence="2" key="1">
    <citation type="submission" date="2018-12" db="EMBL/GenBank/DDBJ databases">
        <title>Tengunoibacter tsumagoiensis gen. nov., sp. nov., Dictyobacter kobayashii sp. nov., D. alpinus sp. nov., and D. joshuensis sp. nov. and description of Dictyobacteraceae fam. nov. within the order Ktedonobacterales isolated from Tengu-no-mugimeshi.</title>
        <authorList>
            <person name="Wang C.M."/>
            <person name="Zheng Y."/>
            <person name="Sakai Y."/>
            <person name="Toyoda A."/>
            <person name="Minakuchi Y."/>
            <person name="Abe K."/>
            <person name="Yokota A."/>
            <person name="Yabe S."/>
        </authorList>
    </citation>
    <scope>NUCLEOTIDE SEQUENCE [LARGE SCALE GENOMIC DNA]</scope>
    <source>
        <strain evidence="2">Uno11</strain>
    </source>
</reference>
<sequence>MDQWEYLHVGFKPGEIEDATRHYGQDGWELCSMIVTRYRRDTSAIVIESYDAEKFAAVFKRRIVPFEKI</sequence>
<gene>
    <name evidence="1" type="ORF">KDK_50780</name>
</gene>
<dbReference type="EMBL" id="BIFS01000001">
    <property type="protein sequence ID" value="GCE21278.1"/>
    <property type="molecule type" value="Genomic_DNA"/>
</dbReference>
<evidence type="ECO:0000313" key="1">
    <source>
        <dbReference type="EMBL" id="GCE21278.1"/>
    </source>
</evidence>
<dbReference type="OrthoDB" id="5432776at2"/>
<evidence type="ECO:0000313" key="2">
    <source>
        <dbReference type="Proteomes" id="UP000287188"/>
    </source>
</evidence>
<protein>
    <recommendedName>
        <fullName evidence="3">DUF4177 domain-containing protein</fullName>
    </recommendedName>
</protein>
<dbReference type="RefSeq" id="WP_126552841.1">
    <property type="nucleotide sequence ID" value="NZ_BIFS01000001.1"/>
</dbReference>
<keyword evidence="2" id="KW-1185">Reference proteome</keyword>
<accession>A0A402AQ33</accession>
<organism evidence="1 2">
    <name type="scientific">Dictyobacter kobayashii</name>
    <dbReference type="NCBI Taxonomy" id="2014872"/>
    <lineage>
        <taxon>Bacteria</taxon>
        <taxon>Bacillati</taxon>
        <taxon>Chloroflexota</taxon>
        <taxon>Ktedonobacteria</taxon>
        <taxon>Ktedonobacterales</taxon>
        <taxon>Dictyobacteraceae</taxon>
        <taxon>Dictyobacter</taxon>
    </lineage>
</organism>
<evidence type="ECO:0008006" key="3">
    <source>
        <dbReference type="Google" id="ProtNLM"/>
    </source>
</evidence>
<dbReference type="Proteomes" id="UP000287188">
    <property type="component" value="Unassembled WGS sequence"/>
</dbReference>
<proteinExistence type="predicted"/>
<name>A0A402AQ33_9CHLR</name>
<dbReference type="AlphaFoldDB" id="A0A402AQ33"/>
<comment type="caution">
    <text evidence="1">The sequence shown here is derived from an EMBL/GenBank/DDBJ whole genome shotgun (WGS) entry which is preliminary data.</text>
</comment>